<reference evidence="2 3" key="1">
    <citation type="submission" date="2015-01" db="EMBL/GenBank/DDBJ databases">
        <title>Evolution of Trichinella species and genotypes.</title>
        <authorList>
            <person name="Korhonen P.K."/>
            <person name="Edoardo P."/>
            <person name="Giuseppe L.R."/>
            <person name="Gasser R.B."/>
        </authorList>
    </citation>
    <scope>NUCLEOTIDE SEQUENCE [LARGE SCALE GENOMIC DNA]</scope>
    <source>
        <strain evidence="2">ISS1029</strain>
    </source>
</reference>
<proteinExistence type="predicted"/>
<keyword evidence="3" id="KW-1185">Reference proteome</keyword>
<dbReference type="EMBL" id="JYDP01000012">
    <property type="protein sequence ID" value="KRZ16390.1"/>
    <property type="molecule type" value="Genomic_DNA"/>
</dbReference>
<keyword evidence="1" id="KW-1133">Transmembrane helix</keyword>
<gene>
    <name evidence="2" type="ORF">T11_17166</name>
</gene>
<keyword evidence="1" id="KW-0812">Transmembrane</keyword>
<dbReference type="AlphaFoldDB" id="A0A0V1I0W8"/>
<keyword evidence="1" id="KW-0472">Membrane</keyword>
<evidence type="ECO:0000313" key="3">
    <source>
        <dbReference type="Proteomes" id="UP000055024"/>
    </source>
</evidence>
<dbReference type="OrthoDB" id="5917120at2759"/>
<protein>
    <submittedName>
        <fullName evidence="2">Uncharacterized protein</fullName>
    </submittedName>
</protein>
<comment type="caution">
    <text evidence="2">The sequence shown here is derived from an EMBL/GenBank/DDBJ whole genome shotgun (WGS) entry which is preliminary data.</text>
</comment>
<organism evidence="2 3">
    <name type="scientific">Trichinella zimbabwensis</name>
    <dbReference type="NCBI Taxonomy" id="268475"/>
    <lineage>
        <taxon>Eukaryota</taxon>
        <taxon>Metazoa</taxon>
        <taxon>Ecdysozoa</taxon>
        <taxon>Nematoda</taxon>
        <taxon>Enoplea</taxon>
        <taxon>Dorylaimia</taxon>
        <taxon>Trichinellida</taxon>
        <taxon>Trichinellidae</taxon>
        <taxon>Trichinella</taxon>
    </lineage>
</organism>
<sequence length="178" mass="20562">MVYHCNRRPGAQYLAHVLINILIDCAVVVSLYCPECLRRSVKEVERTTQTDRKWHFIDCCLYQSSRNATTYMPGSMKIDDGKSRSNENYEGSDEVLVKKPTCPITLFKWYERVVAAIDQDLGLIFSTDILAMMGRQYIRRLAYIAVKVGEKGNLNLTEPADKTKRDQADRIVFPRRDF</sequence>
<evidence type="ECO:0000313" key="2">
    <source>
        <dbReference type="EMBL" id="KRZ16390.1"/>
    </source>
</evidence>
<evidence type="ECO:0000256" key="1">
    <source>
        <dbReference type="SAM" id="Phobius"/>
    </source>
</evidence>
<feature type="transmembrane region" description="Helical" evidence="1">
    <location>
        <begin position="13"/>
        <end position="33"/>
    </location>
</feature>
<accession>A0A0V1I0W8</accession>
<name>A0A0V1I0W8_9BILA</name>
<dbReference type="Proteomes" id="UP000055024">
    <property type="component" value="Unassembled WGS sequence"/>
</dbReference>